<evidence type="ECO:0000313" key="3">
    <source>
        <dbReference type="EMBL" id="MPM27169.1"/>
    </source>
</evidence>
<keyword evidence="1" id="KW-1133">Transmembrane helix</keyword>
<dbReference type="AlphaFoldDB" id="A0A644YFQ5"/>
<feature type="domain" description="Glycosyltransferase 2-like" evidence="2">
    <location>
        <begin position="59"/>
        <end position="217"/>
    </location>
</feature>
<feature type="transmembrane region" description="Helical" evidence="1">
    <location>
        <begin position="6"/>
        <end position="27"/>
    </location>
</feature>
<organism evidence="3">
    <name type="scientific">bioreactor metagenome</name>
    <dbReference type="NCBI Taxonomy" id="1076179"/>
    <lineage>
        <taxon>unclassified sequences</taxon>
        <taxon>metagenomes</taxon>
        <taxon>ecological metagenomes</taxon>
    </lineage>
</organism>
<dbReference type="PANTHER" id="PTHR48090:SF7">
    <property type="entry name" value="RFBJ PROTEIN"/>
    <property type="match status" value="1"/>
</dbReference>
<comment type="caution">
    <text evidence="3">The sequence shown here is derived from an EMBL/GenBank/DDBJ whole genome shotgun (WGS) entry which is preliminary data.</text>
</comment>
<dbReference type="Pfam" id="PF00535">
    <property type="entry name" value="Glycos_transf_2"/>
    <property type="match status" value="1"/>
</dbReference>
<keyword evidence="3" id="KW-0808">Transferase</keyword>
<feature type="transmembrane region" description="Helical" evidence="1">
    <location>
        <begin position="286"/>
        <end position="307"/>
    </location>
</feature>
<keyword evidence="1" id="KW-0812">Transmembrane</keyword>
<dbReference type="InterPro" id="IPR050256">
    <property type="entry name" value="Glycosyltransferase_2"/>
</dbReference>
<dbReference type="EC" id="2.4.2.53" evidence="3"/>
<keyword evidence="1" id="KW-0472">Membrane</keyword>
<dbReference type="PANTHER" id="PTHR48090">
    <property type="entry name" value="UNDECAPRENYL-PHOSPHATE 4-DEOXY-4-FORMAMIDO-L-ARABINOSE TRANSFERASE-RELATED"/>
    <property type="match status" value="1"/>
</dbReference>
<dbReference type="InterPro" id="IPR029044">
    <property type="entry name" value="Nucleotide-diphossugar_trans"/>
</dbReference>
<reference evidence="3" key="1">
    <citation type="submission" date="2019-08" db="EMBL/GenBank/DDBJ databases">
        <authorList>
            <person name="Kucharzyk K."/>
            <person name="Murdoch R.W."/>
            <person name="Higgins S."/>
            <person name="Loffler F."/>
        </authorList>
    </citation>
    <scope>NUCLEOTIDE SEQUENCE</scope>
</reference>
<name>A0A644YFQ5_9ZZZZ</name>
<dbReference type="InterPro" id="IPR001173">
    <property type="entry name" value="Glyco_trans_2-like"/>
</dbReference>
<gene>
    <name evidence="3" type="primary">arnC_37</name>
    <name evidence="3" type="ORF">SDC9_73678</name>
</gene>
<dbReference type="Gene3D" id="3.90.550.10">
    <property type="entry name" value="Spore Coat Polysaccharide Biosynthesis Protein SpsA, Chain A"/>
    <property type="match status" value="1"/>
</dbReference>
<feature type="transmembrane region" description="Helical" evidence="1">
    <location>
        <begin position="319"/>
        <end position="343"/>
    </location>
</feature>
<evidence type="ECO:0000259" key="2">
    <source>
        <dbReference type="Pfam" id="PF00535"/>
    </source>
</evidence>
<dbReference type="GO" id="GO:0099621">
    <property type="term" value="F:undecaprenyl-phosphate 4-deoxy-4-formamido-L-arabinose transferase activity"/>
    <property type="evidence" value="ECO:0007669"/>
    <property type="project" value="UniProtKB-EC"/>
</dbReference>
<protein>
    <submittedName>
        <fullName evidence="3">Undecaprenyl-phosphate 4-deoxy-4-formamido-L-arabinose transferase</fullName>
        <ecNumber evidence="3">2.4.2.53</ecNumber>
    </submittedName>
</protein>
<proteinExistence type="predicted"/>
<dbReference type="EMBL" id="VSSQ01004925">
    <property type="protein sequence ID" value="MPM27169.1"/>
    <property type="molecule type" value="Genomic_DNA"/>
</dbReference>
<evidence type="ECO:0000256" key="1">
    <source>
        <dbReference type="SAM" id="Phobius"/>
    </source>
</evidence>
<keyword evidence="3" id="KW-0328">Glycosyltransferase</keyword>
<sequence>MDEIPAVVFVFLNLSYPLASVRIYFLLYNTFAARIQIQLCLLPLPVEEIAMPTKLVIQIPCFNESEVLPEVLHELPRQIAGVDEIIVLVIDDGSSDDTVQVALDNGADYVVRHPQNQGLATAFMTGMRTSLALGADIIVNTDADNQYPSRYIPDLVKPIVEKRASIVIGDRQNIKNPHFSPIKRVLEEFGSWLMRLVSQTTVPDAASGFRAYSRFAALRLHVFNKYSYTLETLIQAGKERMRIESLPIETNSFRRPSRLHKGMLNFMWRQGGTIIRSYALYQPLKTFSIMSAPFFLVGAGLLIRFLVFYLTNSSGAGRFLQSVSIGGTLMVVGIILLMLGVLGDVIRANRQTMEEILLHQRDQLLIQPGDTVFEGCKIVKK</sequence>
<dbReference type="CDD" id="cd04179">
    <property type="entry name" value="DPM_DPG-synthase_like"/>
    <property type="match status" value="1"/>
</dbReference>
<dbReference type="SUPFAM" id="SSF53448">
    <property type="entry name" value="Nucleotide-diphospho-sugar transferases"/>
    <property type="match status" value="1"/>
</dbReference>
<accession>A0A644YFQ5</accession>